<evidence type="ECO:0000313" key="2">
    <source>
        <dbReference type="Proteomes" id="UP000307657"/>
    </source>
</evidence>
<dbReference type="InterPro" id="IPR003795">
    <property type="entry name" value="DUF192"/>
</dbReference>
<keyword evidence="2" id="KW-1185">Reference proteome</keyword>
<gene>
    <name evidence="1" type="ORF">E5167_04690</name>
</gene>
<dbReference type="EMBL" id="SUPL01000002">
    <property type="protein sequence ID" value="TJY37251.1"/>
    <property type="molecule type" value="Genomic_DNA"/>
</dbReference>
<organism evidence="1 2">
    <name type="scientific">Pontimicrobium aquaticum</name>
    <dbReference type="NCBI Taxonomy" id="2565367"/>
    <lineage>
        <taxon>Bacteria</taxon>
        <taxon>Pseudomonadati</taxon>
        <taxon>Bacteroidota</taxon>
        <taxon>Flavobacteriia</taxon>
        <taxon>Flavobacteriales</taxon>
        <taxon>Flavobacteriaceae</taxon>
        <taxon>Pontimicrobium</taxon>
    </lineage>
</organism>
<evidence type="ECO:0000313" key="1">
    <source>
        <dbReference type="EMBL" id="TJY37251.1"/>
    </source>
</evidence>
<dbReference type="OrthoDB" id="5526466at2"/>
<dbReference type="AlphaFoldDB" id="A0A4U0EYT2"/>
<name>A0A4U0EYT2_9FLAO</name>
<dbReference type="Proteomes" id="UP000307657">
    <property type="component" value="Unassembled WGS sequence"/>
</dbReference>
<accession>A0A4U0EYT2</accession>
<dbReference type="Pfam" id="PF02643">
    <property type="entry name" value="DUF192"/>
    <property type="match status" value="1"/>
</dbReference>
<dbReference type="PANTHER" id="PTHR37953:SF1">
    <property type="entry name" value="UPF0127 PROTEIN MJ1496"/>
    <property type="match status" value="1"/>
</dbReference>
<comment type="caution">
    <text evidence="1">The sequence shown here is derived from an EMBL/GenBank/DDBJ whole genome shotgun (WGS) entry which is preliminary data.</text>
</comment>
<sequence>MKLNKLTKSLIVLALSSLLLLIVSCKEDKKIITPTKVTFKKEGELSLIKAENDSVIAMFDIEIADNEYETQTGLMNRKSMKDSNAMLFIFPDMQMRAFYMKNTLIPLDIIYLDNNKTIVSIQENAKPLDESSLPSGSPAQYVLEINGGLSQKLNIQVGDKMTFLKLD</sequence>
<dbReference type="Gene3D" id="2.60.120.1140">
    <property type="entry name" value="Protein of unknown function DUF192"/>
    <property type="match status" value="1"/>
</dbReference>
<dbReference type="PROSITE" id="PS51257">
    <property type="entry name" value="PROKAR_LIPOPROTEIN"/>
    <property type="match status" value="1"/>
</dbReference>
<reference evidence="1 2" key="1">
    <citation type="submission" date="2019-04" db="EMBL/GenBank/DDBJ databases">
        <title>Lacinutrix sp. nov., isolated from marine water.</title>
        <authorList>
            <person name="Kim W."/>
        </authorList>
    </citation>
    <scope>NUCLEOTIDE SEQUENCE [LARGE SCALE GENOMIC DNA]</scope>
    <source>
        <strain evidence="1 2">CAU 1491</strain>
    </source>
</reference>
<dbReference type="PANTHER" id="PTHR37953">
    <property type="entry name" value="UPF0127 PROTEIN MJ1496"/>
    <property type="match status" value="1"/>
</dbReference>
<dbReference type="RefSeq" id="WP_136841536.1">
    <property type="nucleotide sequence ID" value="NZ_SUPL01000002.1"/>
</dbReference>
<dbReference type="InterPro" id="IPR038695">
    <property type="entry name" value="Saro_0823-like_sf"/>
</dbReference>
<protein>
    <submittedName>
        <fullName evidence="1">DUF192 domain-containing protein</fullName>
    </submittedName>
</protein>
<proteinExistence type="predicted"/>